<gene>
    <name evidence="1" type="ORF">GPM918_LOCUS15687</name>
    <name evidence="2" type="ORF">SRO942_LOCUS15687</name>
</gene>
<dbReference type="EMBL" id="CAJOBC010003984">
    <property type="protein sequence ID" value="CAF3809565.1"/>
    <property type="molecule type" value="Genomic_DNA"/>
</dbReference>
<evidence type="ECO:0000313" key="3">
    <source>
        <dbReference type="Proteomes" id="UP000663829"/>
    </source>
</evidence>
<protein>
    <submittedName>
        <fullName evidence="1">Uncharacterized protein</fullName>
    </submittedName>
</protein>
<evidence type="ECO:0000313" key="1">
    <source>
        <dbReference type="EMBL" id="CAF1039208.1"/>
    </source>
</evidence>
<comment type="caution">
    <text evidence="1">The sequence shown here is derived from an EMBL/GenBank/DDBJ whole genome shotgun (WGS) entry which is preliminary data.</text>
</comment>
<keyword evidence="3" id="KW-1185">Reference proteome</keyword>
<name>A0A814JML4_9BILA</name>
<accession>A0A814JML4</accession>
<dbReference type="Proteomes" id="UP000663829">
    <property type="component" value="Unassembled WGS sequence"/>
</dbReference>
<organism evidence="1 3">
    <name type="scientific">Didymodactylos carnosus</name>
    <dbReference type="NCBI Taxonomy" id="1234261"/>
    <lineage>
        <taxon>Eukaryota</taxon>
        <taxon>Metazoa</taxon>
        <taxon>Spiralia</taxon>
        <taxon>Gnathifera</taxon>
        <taxon>Rotifera</taxon>
        <taxon>Eurotatoria</taxon>
        <taxon>Bdelloidea</taxon>
        <taxon>Philodinida</taxon>
        <taxon>Philodinidae</taxon>
        <taxon>Didymodactylos</taxon>
    </lineage>
</organism>
<reference evidence="1" key="1">
    <citation type="submission" date="2021-02" db="EMBL/GenBank/DDBJ databases">
        <authorList>
            <person name="Nowell W R."/>
        </authorList>
    </citation>
    <scope>NUCLEOTIDE SEQUENCE</scope>
</reference>
<sequence>MCDRGSDLALSFKFLVKIANVIAQISDELKPIIQEASFIWSQEGISNITIQQINDQIKKVSLFEEKLEIFTPTLELKISTFPRNLIRLKCAPETNMYKNNDYYFMSKQPSKVILTRCTCYTTDLGDKVDVETQVEELIPVTNATIDVQTDTKMEDIQKYITASTLPLTNSDDGDNKFSLTYDETKLNSKTITEHYTSGRYEQTSSIITQNEVDRIASDGQNFLYFSDTTKSLCYIYELIRTPIMATREITARWRYMPVLDLIWSDVRKQYLCATKQGIYSCMCFINSRHKIDKIDVNIELAKNWSYVRLSVNNDTIAIWSDTQETSELNFYNPVTFEHTKYLDLRKYSRFCDNSTSFCLYKNSIATLFQFKQQQHYHHSTKKVFHVTLCDIDLAEKYTLLLGECDIDHEIRAETTSGTLFVTNGKKKLWVISDNGGRKEYVRLQRTGRALAVSKDQVLVANGTLELQCITLRRI</sequence>
<dbReference type="AlphaFoldDB" id="A0A814JML4"/>
<dbReference type="EMBL" id="CAJNOQ010003984">
    <property type="protein sequence ID" value="CAF1039208.1"/>
    <property type="molecule type" value="Genomic_DNA"/>
</dbReference>
<dbReference type="OrthoDB" id="10008750at2759"/>
<evidence type="ECO:0000313" key="2">
    <source>
        <dbReference type="EMBL" id="CAF3809565.1"/>
    </source>
</evidence>
<dbReference type="Proteomes" id="UP000681722">
    <property type="component" value="Unassembled WGS sequence"/>
</dbReference>
<proteinExistence type="predicted"/>